<proteinExistence type="predicted"/>
<dbReference type="PROSITE" id="PS51318">
    <property type="entry name" value="TAT"/>
    <property type="match status" value="1"/>
</dbReference>
<protein>
    <submittedName>
        <fullName evidence="1">DUF4439 domain-containing protein</fullName>
    </submittedName>
</protein>
<dbReference type="InterPro" id="IPR009078">
    <property type="entry name" value="Ferritin-like_SF"/>
</dbReference>
<evidence type="ECO:0000313" key="2">
    <source>
        <dbReference type="Proteomes" id="UP001197378"/>
    </source>
</evidence>
<dbReference type="Pfam" id="PF13668">
    <property type="entry name" value="Ferritin_2"/>
    <property type="match status" value="1"/>
</dbReference>
<dbReference type="InterPro" id="IPR012347">
    <property type="entry name" value="Ferritin-like"/>
</dbReference>
<organism evidence="1 2">
    <name type="scientific">Igneacidithiobacillus copahuensis</name>
    <dbReference type="NCBI Taxonomy" id="2724909"/>
    <lineage>
        <taxon>Bacteria</taxon>
        <taxon>Pseudomonadati</taxon>
        <taxon>Pseudomonadota</taxon>
        <taxon>Acidithiobacillia</taxon>
        <taxon>Acidithiobacillales</taxon>
        <taxon>Acidithiobacillaceae</taxon>
        <taxon>Igneacidithiobacillus</taxon>
    </lineage>
</organism>
<dbReference type="CDD" id="cd00657">
    <property type="entry name" value="Ferritin_like"/>
    <property type="match status" value="1"/>
</dbReference>
<evidence type="ECO:0000313" key="1">
    <source>
        <dbReference type="EMBL" id="MBU2787274.1"/>
    </source>
</evidence>
<dbReference type="InterPro" id="IPR006311">
    <property type="entry name" value="TAT_signal"/>
</dbReference>
<keyword evidence="2" id="KW-1185">Reference proteome</keyword>
<accession>A0AAE2YN63</accession>
<reference evidence="1" key="1">
    <citation type="journal article" date="2021" name="ISME J.">
        <title>Genomic evolution of the class Acidithiobacillia: deep-branching Proteobacteria living in extreme acidic conditions.</title>
        <authorList>
            <person name="Moya-Beltran A."/>
            <person name="Beard S."/>
            <person name="Rojas-Villalobos C."/>
            <person name="Issotta F."/>
            <person name="Gallardo Y."/>
            <person name="Ulloa R."/>
            <person name="Giaveno A."/>
            <person name="Degli Esposti M."/>
            <person name="Johnson D.B."/>
            <person name="Quatrini R."/>
        </authorList>
    </citation>
    <scope>NUCLEOTIDE SEQUENCE</scope>
    <source>
        <strain evidence="1">VAN18-1</strain>
    </source>
</reference>
<dbReference type="Gene3D" id="1.20.1260.10">
    <property type="match status" value="1"/>
</dbReference>
<dbReference type="Proteomes" id="UP001197378">
    <property type="component" value="Unassembled WGS sequence"/>
</dbReference>
<dbReference type="EMBL" id="JAAXYO010000039">
    <property type="protein sequence ID" value="MBU2787274.1"/>
    <property type="molecule type" value="Genomic_DNA"/>
</dbReference>
<comment type="caution">
    <text evidence="1">The sequence shown here is derived from an EMBL/GenBank/DDBJ whole genome shotgun (WGS) entry which is preliminary data.</text>
</comment>
<gene>
    <name evidence="1" type="ORF">HFQ13_03445</name>
</gene>
<dbReference type="NCBIfam" id="TIGR01409">
    <property type="entry name" value="TAT_signal_seq"/>
    <property type="match status" value="1"/>
</dbReference>
<dbReference type="InterPro" id="IPR019546">
    <property type="entry name" value="TAT_signal_bac_arc"/>
</dbReference>
<name>A0AAE2YN63_9PROT</name>
<sequence length="206" mass="21503">MQENEQVGANRRDFLKKSALFGLGLAAAGNLVLPATARAAGMSANSESHDLGILNFALNAEHQAIAAYQVGADSKLLQPGPLKLALQFQKDHEAHAAVLAETIKKMGGKPVAAKLPLTASMGDLAKAWGFPVDKLKDQADVLHFAAGLEIGAAKAYLGAVKQFSNPELAHAAANIEGDEAMHFATLRNALGMNPVPAAFISAMPDD</sequence>
<dbReference type="RefSeq" id="WP_215872233.1">
    <property type="nucleotide sequence ID" value="NZ_JAAXYO010000039.1"/>
</dbReference>
<dbReference type="AlphaFoldDB" id="A0AAE2YN63"/>
<dbReference type="SUPFAM" id="SSF47240">
    <property type="entry name" value="Ferritin-like"/>
    <property type="match status" value="1"/>
</dbReference>